<organism evidence="2 3">
    <name type="scientific">Candidatus Magasanikbacteria bacterium CG_4_10_14_0_2_um_filter_37_12</name>
    <dbReference type="NCBI Taxonomy" id="1974637"/>
    <lineage>
        <taxon>Bacteria</taxon>
        <taxon>Candidatus Magasanikiibacteriota</taxon>
    </lineage>
</organism>
<sequence>MPETLSQESAIGDIMHRWTIQEYESHDRGTLWHILMITLGIILIVYALFTGNFLFALIVILFAIVMFLQSNQEALQVNFAITDCGVVVGRRFYAYTEFENFYVIYNPPEVKTLFFETKSIFRPLIRIPLLDEDPVQVRDDLSQFMEEDLEKEDEPLSDRVARRWKIH</sequence>
<dbReference type="AlphaFoldDB" id="A0A2M7V6Z9"/>
<keyword evidence="1" id="KW-0812">Transmembrane</keyword>
<comment type="caution">
    <text evidence="2">The sequence shown here is derived from an EMBL/GenBank/DDBJ whole genome shotgun (WGS) entry which is preliminary data.</text>
</comment>
<feature type="transmembrane region" description="Helical" evidence="1">
    <location>
        <begin position="34"/>
        <end position="67"/>
    </location>
</feature>
<name>A0A2M7V6Z9_9BACT</name>
<protein>
    <recommendedName>
        <fullName evidence="4">DUF5673 domain-containing protein</fullName>
    </recommendedName>
</protein>
<proteinExistence type="predicted"/>
<accession>A0A2M7V6Z9</accession>
<reference evidence="3" key="1">
    <citation type="submission" date="2017-09" db="EMBL/GenBank/DDBJ databases">
        <title>Depth-based differentiation of microbial function through sediment-hosted aquifers and enrichment of novel symbionts in the deep terrestrial subsurface.</title>
        <authorList>
            <person name="Probst A.J."/>
            <person name="Ladd B."/>
            <person name="Jarett J.K."/>
            <person name="Geller-Mcgrath D.E."/>
            <person name="Sieber C.M.K."/>
            <person name="Emerson J.B."/>
            <person name="Anantharaman K."/>
            <person name="Thomas B.C."/>
            <person name="Malmstrom R."/>
            <person name="Stieglmeier M."/>
            <person name="Klingl A."/>
            <person name="Woyke T."/>
            <person name="Ryan C.M."/>
            <person name="Banfield J.F."/>
        </authorList>
    </citation>
    <scope>NUCLEOTIDE SEQUENCE [LARGE SCALE GENOMIC DNA]</scope>
</reference>
<evidence type="ECO:0000313" key="2">
    <source>
        <dbReference type="EMBL" id="PIZ94465.1"/>
    </source>
</evidence>
<evidence type="ECO:0000256" key="1">
    <source>
        <dbReference type="SAM" id="Phobius"/>
    </source>
</evidence>
<evidence type="ECO:0008006" key="4">
    <source>
        <dbReference type="Google" id="ProtNLM"/>
    </source>
</evidence>
<keyword evidence="1" id="KW-0472">Membrane</keyword>
<evidence type="ECO:0000313" key="3">
    <source>
        <dbReference type="Proteomes" id="UP000228568"/>
    </source>
</evidence>
<dbReference type="Proteomes" id="UP000228568">
    <property type="component" value="Unassembled WGS sequence"/>
</dbReference>
<dbReference type="EMBL" id="PFPK01000042">
    <property type="protein sequence ID" value="PIZ94465.1"/>
    <property type="molecule type" value="Genomic_DNA"/>
</dbReference>
<keyword evidence="1" id="KW-1133">Transmembrane helix</keyword>
<gene>
    <name evidence="2" type="ORF">COX81_03515</name>
</gene>